<dbReference type="EnsemblPlants" id="Pp3c23_11350V3.1">
    <property type="protein sequence ID" value="Pp3c23_11350V3.1"/>
    <property type="gene ID" value="Pp3c23_11350"/>
</dbReference>
<dbReference type="Proteomes" id="UP000006727">
    <property type="component" value="Chromosome 23"/>
</dbReference>
<dbReference type="GO" id="GO:0005576">
    <property type="term" value="C:extracellular region"/>
    <property type="evidence" value="ECO:0007669"/>
    <property type="project" value="UniProtKB-SubCell"/>
</dbReference>
<comment type="similarity">
    <text evidence="2">Belongs to the plant cysteine rich small secretory peptide family. Epidermal patterning factor subfamily.</text>
</comment>
<reference evidence="7 9" key="1">
    <citation type="journal article" date="2008" name="Science">
        <title>The Physcomitrella genome reveals evolutionary insights into the conquest of land by plants.</title>
        <authorList>
            <person name="Rensing S."/>
            <person name="Lang D."/>
            <person name="Zimmer A."/>
            <person name="Terry A."/>
            <person name="Salamov A."/>
            <person name="Shapiro H."/>
            <person name="Nishiyama T."/>
            <person name="Perroud P.-F."/>
            <person name="Lindquist E."/>
            <person name="Kamisugi Y."/>
            <person name="Tanahashi T."/>
            <person name="Sakakibara K."/>
            <person name="Fujita T."/>
            <person name="Oishi K."/>
            <person name="Shin-I T."/>
            <person name="Kuroki Y."/>
            <person name="Toyoda A."/>
            <person name="Suzuki Y."/>
            <person name="Hashimoto A."/>
            <person name="Yamaguchi K."/>
            <person name="Sugano A."/>
            <person name="Kohara Y."/>
            <person name="Fujiyama A."/>
            <person name="Anterola A."/>
            <person name="Aoki S."/>
            <person name="Ashton N."/>
            <person name="Barbazuk W.B."/>
            <person name="Barker E."/>
            <person name="Bennetzen J."/>
            <person name="Bezanilla M."/>
            <person name="Blankenship R."/>
            <person name="Cho S.H."/>
            <person name="Dutcher S."/>
            <person name="Estelle M."/>
            <person name="Fawcett J.A."/>
            <person name="Gundlach H."/>
            <person name="Hanada K."/>
            <person name="Heyl A."/>
            <person name="Hicks K.A."/>
            <person name="Hugh J."/>
            <person name="Lohr M."/>
            <person name="Mayer K."/>
            <person name="Melkozernov A."/>
            <person name="Murata T."/>
            <person name="Nelson D."/>
            <person name="Pils B."/>
            <person name="Prigge M."/>
            <person name="Reiss B."/>
            <person name="Renner T."/>
            <person name="Rombauts S."/>
            <person name="Rushton P."/>
            <person name="Sanderfoot A."/>
            <person name="Schween G."/>
            <person name="Shiu S.-H."/>
            <person name="Stueber K."/>
            <person name="Theodoulou F.L."/>
            <person name="Tu H."/>
            <person name="Van de Peer Y."/>
            <person name="Verrier P.J."/>
            <person name="Waters E."/>
            <person name="Wood A."/>
            <person name="Yang L."/>
            <person name="Cove D."/>
            <person name="Cuming A."/>
            <person name="Hasebe M."/>
            <person name="Lucas S."/>
            <person name="Mishler D.B."/>
            <person name="Reski R."/>
            <person name="Grigoriev I."/>
            <person name="Quatrano R.S."/>
            <person name="Boore J.L."/>
        </authorList>
    </citation>
    <scope>NUCLEOTIDE SEQUENCE [LARGE SCALE GENOMIC DNA]</scope>
    <source>
        <strain evidence="8 9">cv. Gransden 2004</strain>
    </source>
</reference>
<evidence type="ECO:0000256" key="1">
    <source>
        <dbReference type="ARBA" id="ARBA00004613"/>
    </source>
</evidence>
<feature type="chain" id="PRO_5043157929" description="Epidermal patterning factor-like protein" evidence="6">
    <location>
        <begin position="26"/>
        <end position="151"/>
    </location>
</feature>
<evidence type="ECO:0000256" key="2">
    <source>
        <dbReference type="ARBA" id="ARBA00008127"/>
    </source>
</evidence>
<dbReference type="InterPro" id="IPR039455">
    <property type="entry name" value="EPFL"/>
</dbReference>
<protein>
    <recommendedName>
        <fullName evidence="10">Epidermal patterning factor-like protein</fullName>
    </recommendedName>
</protein>
<keyword evidence="9" id="KW-1185">Reference proteome</keyword>
<comment type="subcellular location">
    <subcellularLocation>
        <location evidence="1">Secreted</location>
    </subcellularLocation>
</comment>
<dbReference type="GO" id="GO:0010374">
    <property type="term" value="P:stomatal complex development"/>
    <property type="evidence" value="ECO:0007669"/>
    <property type="project" value="InterPro"/>
</dbReference>
<dbReference type="GeneID" id="112275713"/>
<evidence type="ECO:0000313" key="9">
    <source>
        <dbReference type="Proteomes" id="UP000006727"/>
    </source>
</evidence>
<evidence type="ECO:0000313" key="8">
    <source>
        <dbReference type="EnsemblPlants" id="Pp3c23_11350V3.1"/>
    </source>
</evidence>
<evidence type="ECO:0008006" key="10">
    <source>
        <dbReference type="Google" id="ProtNLM"/>
    </source>
</evidence>
<keyword evidence="5" id="KW-1015">Disulfide bond</keyword>
<dbReference type="KEGG" id="ppp:112275713"/>
<evidence type="ECO:0000313" key="7">
    <source>
        <dbReference type="EMBL" id="PNR29231.1"/>
    </source>
</evidence>
<dbReference type="PANTHER" id="PTHR33109">
    <property type="entry name" value="EPIDERMAL PATTERNING FACTOR-LIKE PROTEIN 4"/>
    <property type="match status" value="1"/>
</dbReference>
<evidence type="ECO:0000256" key="6">
    <source>
        <dbReference type="SAM" id="SignalP"/>
    </source>
</evidence>
<dbReference type="RefSeq" id="XP_024362084.1">
    <property type="nucleotide sequence ID" value="XM_024506316.2"/>
</dbReference>
<reference evidence="8" key="3">
    <citation type="submission" date="2020-12" db="UniProtKB">
        <authorList>
            <consortium name="EnsemblPlants"/>
        </authorList>
    </citation>
    <scope>IDENTIFICATION</scope>
</reference>
<feature type="signal peptide" evidence="6">
    <location>
        <begin position="1"/>
        <end position="25"/>
    </location>
</feature>
<organism evidence="7">
    <name type="scientific">Physcomitrium patens</name>
    <name type="common">Spreading-leaved earth moss</name>
    <name type="synonym">Physcomitrella patens</name>
    <dbReference type="NCBI Taxonomy" id="3218"/>
    <lineage>
        <taxon>Eukaryota</taxon>
        <taxon>Viridiplantae</taxon>
        <taxon>Streptophyta</taxon>
        <taxon>Embryophyta</taxon>
        <taxon>Bryophyta</taxon>
        <taxon>Bryophytina</taxon>
        <taxon>Bryopsida</taxon>
        <taxon>Funariidae</taxon>
        <taxon>Funariales</taxon>
        <taxon>Funariaceae</taxon>
        <taxon>Physcomitrium</taxon>
    </lineage>
</organism>
<dbReference type="PANTHER" id="PTHR33109:SF4">
    <property type="entry name" value="EPIDERMAL PATTERNING FACTOR-LIKE PROTEIN 6"/>
    <property type="match status" value="1"/>
</dbReference>
<dbReference type="OrthoDB" id="1937916at2759"/>
<evidence type="ECO:0000256" key="5">
    <source>
        <dbReference type="ARBA" id="ARBA00023157"/>
    </source>
</evidence>
<dbReference type="EMBL" id="ABEU02000023">
    <property type="protein sequence ID" value="PNR29231.1"/>
    <property type="molecule type" value="Genomic_DNA"/>
</dbReference>
<evidence type="ECO:0000256" key="3">
    <source>
        <dbReference type="ARBA" id="ARBA00022525"/>
    </source>
</evidence>
<proteinExistence type="inferred from homology"/>
<dbReference type="FunCoup" id="A0A2K1IIX3">
    <property type="interactions" value="17"/>
</dbReference>
<dbReference type="PaxDb" id="3218-PP1S137_142V6.1"/>
<dbReference type="Gramene" id="Pp3c23_11350V3.1">
    <property type="protein sequence ID" value="Pp3c23_11350V3.1"/>
    <property type="gene ID" value="Pp3c23_11350"/>
</dbReference>
<dbReference type="AlphaFoldDB" id="A0A2K1IIX3"/>
<dbReference type="Pfam" id="PF17181">
    <property type="entry name" value="EPF"/>
    <property type="match status" value="1"/>
</dbReference>
<gene>
    <name evidence="8" type="primary">LOC112275713</name>
    <name evidence="7" type="ORF">PHYPA_027923</name>
</gene>
<accession>A0A2K1IIX3</accession>
<keyword evidence="4 6" id="KW-0732">Signal</keyword>
<sequence length="151" mass="16564">MTPAMVDFWMGSLAILILLPTSAFARVGPAGVTDPPVETISYLERTLASPSADVEKTSRGIEVPSLDRRGAPRQEEDTIFGHFQIKEFGGGISRRRGLVGSSPPTCRFQCGTCTPCKPVHVAIGSPHSMISQTEYYPEVWRCQCGDRYYIP</sequence>
<reference evidence="7 9" key="2">
    <citation type="journal article" date="2018" name="Plant J.">
        <title>The Physcomitrella patens chromosome-scale assembly reveals moss genome structure and evolution.</title>
        <authorList>
            <person name="Lang D."/>
            <person name="Ullrich K.K."/>
            <person name="Murat F."/>
            <person name="Fuchs J."/>
            <person name="Jenkins J."/>
            <person name="Haas F.B."/>
            <person name="Piednoel M."/>
            <person name="Gundlach H."/>
            <person name="Van Bel M."/>
            <person name="Meyberg R."/>
            <person name="Vives C."/>
            <person name="Morata J."/>
            <person name="Symeonidi A."/>
            <person name="Hiss M."/>
            <person name="Muchero W."/>
            <person name="Kamisugi Y."/>
            <person name="Saleh O."/>
            <person name="Blanc G."/>
            <person name="Decker E.L."/>
            <person name="van Gessel N."/>
            <person name="Grimwood J."/>
            <person name="Hayes R.D."/>
            <person name="Graham S.W."/>
            <person name="Gunter L.E."/>
            <person name="McDaniel S.F."/>
            <person name="Hoernstein S.N.W."/>
            <person name="Larsson A."/>
            <person name="Li F.W."/>
            <person name="Perroud P.F."/>
            <person name="Phillips J."/>
            <person name="Ranjan P."/>
            <person name="Rokshar D.S."/>
            <person name="Rothfels C.J."/>
            <person name="Schneider L."/>
            <person name="Shu S."/>
            <person name="Stevenson D.W."/>
            <person name="Thummler F."/>
            <person name="Tillich M."/>
            <person name="Villarreal Aguilar J.C."/>
            <person name="Widiez T."/>
            <person name="Wong G.K."/>
            <person name="Wymore A."/>
            <person name="Zhang Y."/>
            <person name="Zimmer A.D."/>
            <person name="Quatrano R.S."/>
            <person name="Mayer K.F.X."/>
            <person name="Goodstein D."/>
            <person name="Casacuberta J.M."/>
            <person name="Vandepoele K."/>
            <person name="Reski R."/>
            <person name="Cuming A.C."/>
            <person name="Tuskan G.A."/>
            <person name="Maumus F."/>
            <person name="Salse J."/>
            <person name="Schmutz J."/>
            <person name="Rensing S.A."/>
        </authorList>
    </citation>
    <scope>NUCLEOTIDE SEQUENCE [LARGE SCALE GENOMIC DNA]</scope>
    <source>
        <strain evidence="8 9">cv. Gransden 2004</strain>
    </source>
</reference>
<keyword evidence="3" id="KW-0964">Secreted</keyword>
<evidence type="ECO:0000256" key="4">
    <source>
        <dbReference type="ARBA" id="ARBA00022729"/>
    </source>
</evidence>
<name>A0A2K1IIX3_PHYPA</name>